<feature type="compositionally biased region" description="Low complexity" evidence="1">
    <location>
        <begin position="274"/>
        <end position="285"/>
    </location>
</feature>
<evidence type="ECO:0000259" key="2">
    <source>
        <dbReference type="SMART" id="SM00860"/>
    </source>
</evidence>
<comment type="caution">
    <text evidence="3">The sequence shown here is derived from an EMBL/GenBank/DDBJ whole genome shotgun (WGS) entry which is preliminary data.</text>
</comment>
<accession>A0AAN9GRY9</accession>
<keyword evidence="4" id="KW-1185">Reference proteome</keyword>
<evidence type="ECO:0000313" key="4">
    <source>
        <dbReference type="Proteomes" id="UP001374579"/>
    </source>
</evidence>
<name>A0AAN9GRY9_9CAEN</name>
<proteinExistence type="predicted"/>
<dbReference type="InterPro" id="IPR018958">
    <property type="entry name" value="Knr4/Smi1-like_dom"/>
</dbReference>
<feature type="region of interest" description="Disordered" evidence="1">
    <location>
        <begin position="255"/>
        <end position="321"/>
    </location>
</feature>
<feature type="domain" description="Knr4/Smi1-like" evidence="2">
    <location>
        <begin position="41"/>
        <end position="193"/>
    </location>
</feature>
<sequence>MTNEAEYDNVKSMVENLHMGVVKHLEGKPGIFKIDQVEKRPVERPVIIAWEQRNTTLLPEDLKSFFMTTDGFHLTWSVKMENGPLPVGRLHINGIGHFVRLNPPTDTVPSVAPSLCDLDFDSDDESADEPSKPKFSGGFRLFELDNCDNYGRVCVVYREPKQSCGELTSEIWFLDRGMNWHYLASSFTDYFRLMIMHLGLPHWQYAFTDMGVPPQAKQWFHMYAPTRLEIDINTPRNMQGISSAGVGSKQVFDPTKVFKSKSEKKKVTGVGATNPSPSSQNSNQNRSTKKAPVSSARSVGSSGSKPLSQSSSSNSLVKSSR</sequence>
<dbReference type="SMART" id="SM00860">
    <property type="entry name" value="SMI1_KNR4"/>
    <property type="match status" value="1"/>
</dbReference>
<protein>
    <recommendedName>
        <fullName evidence="2">Knr4/Smi1-like domain-containing protein</fullName>
    </recommendedName>
</protein>
<reference evidence="3 4" key="1">
    <citation type="submission" date="2024-02" db="EMBL/GenBank/DDBJ databases">
        <title>Chromosome-scale genome assembly of the rough periwinkle Littorina saxatilis.</title>
        <authorList>
            <person name="De Jode A."/>
            <person name="Faria R."/>
            <person name="Formenti G."/>
            <person name="Sims Y."/>
            <person name="Smith T.P."/>
            <person name="Tracey A."/>
            <person name="Wood J.M.D."/>
            <person name="Zagrodzka Z.B."/>
            <person name="Johannesson K."/>
            <person name="Butlin R.K."/>
            <person name="Leder E.H."/>
        </authorList>
    </citation>
    <scope>NUCLEOTIDE SEQUENCE [LARGE SCALE GENOMIC DNA]</scope>
    <source>
        <strain evidence="3">Snail1</strain>
        <tissue evidence="3">Muscle</tissue>
    </source>
</reference>
<organism evidence="3 4">
    <name type="scientific">Littorina saxatilis</name>
    <dbReference type="NCBI Taxonomy" id="31220"/>
    <lineage>
        <taxon>Eukaryota</taxon>
        <taxon>Metazoa</taxon>
        <taxon>Spiralia</taxon>
        <taxon>Lophotrochozoa</taxon>
        <taxon>Mollusca</taxon>
        <taxon>Gastropoda</taxon>
        <taxon>Caenogastropoda</taxon>
        <taxon>Littorinimorpha</taxon>
        <taxon>Littorinoidea</taxon>
        <taxon>Littorinidae</taxon>
        <taxon>Littorina</taxon>
    </lineage>
</organism>
<dbReference type="InterPro" id="IPR039231">
    <property type="entry name" value="TPGS2"/>
</dbReference>
<dbReference type="EMBL" id="JBAMIC010000001">
    <property type="protein sequence ID" value="KAK7116645.1"/>
    <property type="molecule type" value="Genomic_DNA"/>
</dbReference>
<feature type="compositionally biased region" description="Low complexity" evidence="1">
    <location>
        <begin position="293"/>
        <end position="321"/>
    </location>
</feature>
<dbReference type="AlphaFoldDB" id="A0AAN9GRY9"/>
<dbReference type="Proteomes" id="UP001374579">
    <property type="component" value="Unassembled WGS sequence"/>
</dbReference>
<evidence type="ECO:0000256" key="1">
    <source>
        <dbReference type="SAM" id="MobiDB-lite"/>
    </source>
</evidence>
<dbReference type="SUPFAM" id="SSF160631">
    <property type="entry name" value="SMI1/KNR4-like"/>
    <property type="match status" value="1"/>
</dbReference>
<dbReference type="PANTHER" id="PTHR31854">
    <property type="entry name" value="TUBULIN POLYGLUTAMYLASE COMPLEX SUBUNIT 2"/>
    <property type="match status" value="1"/>
</dbReference>
<evidence type="ECO:0000313" key="3">
    <source>
        <dbReference type="EMBL" id="KAK7116645.1"/>
    </source>
</evidence>
<dbReference type="PANTHER" id="PTHR31854:SF2">
    <property type="entry name" value="TUBULIN POLYGLUTAMYLASE COMPLEX SUBUNIT 2"/>
    <property type="match status" value="1"/>
</dbReference>
<dbReference type="InterPro" id="IPR037883">
    <property type="entry name" value="Knr4/Smi1-like_sf"/>
</dbReference>
<gene>
    <name evidence="3" type="ORF">V1264_002284</name>
</gene>